<dbReference type="SUPFAM" id="SSF88659">
    <property type="entry name" value="Sigma3 and sigma4 domains of RNA polymerase sigma factors"/>
    <property type="match status" value="1"/>
</dbReference>
<feature type="region of interest" description="Disordered" evidence="6">
    <location>
        <begin position="78"/>
        <end position="99"/>
    </location>
</feature>
<dbReference type="PANTHER" id="PTHR43133">
    <property type="entry name" value="RNA POLYMERASE ECF-TYPE SIGMA FACTO"/>
    <property type="match status" value="1"/>
</dbReference>
<reference evidence="9 10" key="1">
    <citation type="submission" date="2019-11" db="EMBL/GenBank/DDBJ databases">
        <title>Complete Genome Sequence of Janibacter melonis M714.</title>
        <authorList>
            <person name="Zhao Q."/>
        </authorList>
    </citation>
    <scope>NUCLEOTIDE SEQUENCE [LARGE SCALE GENOMIC DNA]</scope>
    <source>
        <strain evidence="9 10">M714</strain>
        <plasmid evidence="9 10">unnamed</plasmid>
    </source>
</reference>
<evidence type="ECO:0000313" key="9">
    <source>
        <dbReference type="EMBL" id="QGX08840.1"/>
    </source>
</evidence>
<dbReference type="GO" id="GO:0003677">
    <property type="term" value="F:DNA binding"/>
    <property type="evidence" value="ECO:0007669"/>
    <property type="project" value="UniProtKB-KW"/>
</dbReference>
<keyword evidence="4" id="KW-0238">DNA-binding</keyword>
<feature type="compositionally biased region" description="Basic and acidic residues" evidence="6">
    <location>
        <begin position="86"/>
        <end position="99"/>
    </location>
</feature>
<dbReference type="CDD" id="cd06171">
    <property type="entry name" value="Sigma70_r4"/>
    <property type="match status" value="1"/>
</dbReference>
<dbReference type="InterPro" id="IPR039425">
    <property type="entry name" value="RNA_pol_sigma-70-like"/>
</dbReference>
<feature type="domain" description="RNA polymerase sigma factor 70 region 4 type 2" evidence="8">
    <location>
        <begin position="102"/>
        <end position="154"/>
    </location>
</feature>
<accession>A0A650GTE9</accession>
<evidence type="ECO:0000256" key="5">
    <source>
        <dbReference type="ARBA" id="ARBA00023163"/>
    </source>
</evidence>
<comment type="similarity">
    <text evidence="1">Belongs to the sigma-70 factor family. ECF subfamily.</text>
</comment>
<geneLocation type="plasmid" evidence="9">
    <name>unnamed</name>
</geneLocation>
<evidence type="ECO:0000256" key="6">
    <source>
        <dbReference type="SAM" id="MobiDB-lite"/>
    </source>
</evidence>
<dbReference type="Pfam" id="PF08281">
    <property type="entry name" value="Sigma70_r4_2"/>
    <property type="match status" value="1"/>
</dbReference>
<dbReference type="KEGG" id="jme:EEW87_17700"/>
<sequence length="162" mass="18363">MGMKLQNREGLEEIHAAFYPRLVGELTVVAGSRASAEDCANEAFTRLVLHWNKVSKYDSPIAWLRTVGYRLAVDEQRRSRRQLAAPDHEPPPRPVGDHPYQHEIWQAIRDLPASQREVVVRRAVHDLTDAEIAEELAVPIGTVKSRLSRARTTLRDRLGEPS</sequence>
<evidence type="ECO:0000256" key="1">
    <source>
        <dbReference type="ARBA" id="ARBA00010641"/>
    </source>
</evidence>
<proteinExistence type="inferred from homology"/>
<evidence type="ECO:0000256" key="4">
    <source>
        <dbReference type="ARBA" id="ARBA00023125"/>
    </source>
</evidence>
<dbReference type="Gene3D" id="1.10.10.10">
    <property type="entry name" value="Winged helix-like DNA-binding domain superfamily/Winged helix DNA-binding domain"/>
    <property type="match status" value="1"/>
</dbReference>
<dbReference type="AlphaFoldDB" id="A0A650GTE9"/>
<dbReference type="NCBIfam" id="TIGR02937">
    <property type="entry name" value="sigma70-ECF"/>
    <property type="match status" value="1"/>
</dbReference>
<dbReference type="InterPro" id="IPR013325">
    <property type="entry name" value="RNA_pol_sigma_r2"/>
</dbReference>
<dbReference type="SUPFAM" id="SSF88946">
    <property type="entry name" value="Sigma2 domain of RNA polymerase sigma factors"/>
    <property type="match status" value="1"/>
</dbReference>
<dbReference type="InterPro" id="IPR013324">
    <property type="entry name" value="RNA_pol_sigma_r3/r4-like"/>
</dbReference>
<protein>
    <submittedName>
        <fullName evidence="9">Sigma-70 family RNA polymerase sigma factor</fullName>
    </submittedName>
</protein>
<dbReference type="Pfam" id="PF04542">
    <property type="entry name" value="Sigma70_r2"/>
    <property type="match status" value="1"/>
</dbReference>
<dbReference type="EMBL" id="CP046475">
    <property type="protein sequence ID" value="QGX08840.1"/>
    <property type="molecule type" value="Genomic_DNA"/>
</dbReference>
<keyword evidence="5" id="KW-0804">Transcription</keyword>
<evidence type="ECO:0000256" key="2">
    <source>
        <dbReference type="ARBA" id="ARBA00023015"/>
    </source>
</evidence>
<dbReference type="Gene3D" id="1.10.1740.10">
    <property type="match status" value="1"/>
</dbReference>
<evidence type="ECO:0000259" key="7">
    <source>
        <dbReference type="Pfam" id="PF04542"/>
    </source>
</evidence>
<name>A0A650GTE9_9MICO</name>
<dbReference type="InterPro" id="IPR007627">
    <property type="entry name" value="RNA_pol_sigma70_r2"/>
</dbReference>
<organism evidence="9 10">
    <name type="scientific">Janibacter melonis</name>
    <dbReference type="NCBI Taxonomy" id="262209"/>
    <lineage>
        <taxon>Bacteria</taxon>
        <taxon>Bacillati</taxon>
        <taxon>Actinomycetota</taxon>
        <taxon>Actinomycetes</taxon>
        <taxon>Micrococcales</taxon>
        <taxon>Intrasporangiaceae</taxon>
        <taxon>Janibacter</taxon>
    </lineage>
</organism>
<dbReference type="PANTHER" id="PTHR43133:SF50">
    <property type="entry name" value="ECF RNA POLYMERASE SIGMA FACTOR SIGM"/>
    <property type="match status" value="1"/>
</dbReference>
<dbReference type="GO" id="GO:0016987">
    <property type="term" value="F:sigma factor activity"/>
    <property type="evidence" value="ECO:0007669"/>
    <property type="project" value="UniProtKB-KW"/>
</dbReference>
<evidence type="ECO:0000256" key="3">
    <source>
        <dbReference type="ARBA" id="ARBA00023082"/>
    </source>
</evidence>
<feature type="domain" description="RNA polymerase sigma-70 region 2" evidence="7">
    <location>
        <begin position="17"/>
        <end position="81"/>
    </location>
</feature>
<evidence type="ECO:0000313" key="10">
    <source>
        <dbReference type="Proteomes" id="UP000271708"/>
    </source>
</evidence>
<dbReference type="GO" id="GO:0006352">
    <property type="term" value="P:DNA-templated transcription initiation"/>
    <property type="evidence" value="ECO:0007669"/>
    <property type="project" value="InterPro"/>
</dbReference>
<dbReference type="InterPro" id="IPR036388">
    <property type="entry name" value="WH-like_DNA-bd_sf"/>
</dbReference>
<dbReference type="Proteomes" id="UP000271708">
    <property type="component" value="Plasmid unnamed"/>
</dbReference>
<keyword evidence="3" id="KW-0731">Sigma factor</keyword>
<evidence type="ECO:0000259" key="8">
    <source>
        <dbReference type="Pfam" id="PF08281"/>
    </source>
</evidence>
<keyword evidence="2" id="KW-0805">Transcription regulation</keyword>
<keyword evidence="9" id="KW-0614">Plasmid</keyword>
<dbReference type="InterPro" id="IPR013249">
    <property type="entry name" value="RNA_pol_sigma70_r4_t2"/>
</dbReference>
<dbReference type="InterPro" id="IPR014284">
    <property type="entry name" value="RNA_pol_sigma-70_dom"/>
</dbReference>
<gene>
    <name evidence="9" type="ORF">EEW87_17700</name>
</gene>